<keyword evidence="4" id="KW-1185">Reference proteome</keyword>
<dbReference type="Pfam" id="PF02470">
    <property type="entry name" value="MlaD"/>
    <property type="match status" value="1"/>
</dbReference>
<comment type="caution">
    <text evidence="3">The sequence shown here is derived from an EMBL/GenBank/DDBJ whole genome shotgun (WGS) entry which is preliminary data.</text>
</comment>
<name>A0A2W7SRK5_9BACT</name>
<keyword evidence="1" id="KW-0812">Transmembrane</keyword>
<evidence type="ECO:0000313" key="4">
    <source>
        <dbReference type="Proteomes" id="UP000249720"/>
    </source>
</evidence>
<dbReference type="InterPro" id="IPR052336">
    <property type="entry name" value="MlaD_Phospholipid_Transporter"/>
</dbReference>
<dbReference type="EMBL" id="QKZV01000001">
    <property type="protein sequence ID" value="PZX65655.1"/>
    <property type="molecule type" value="Genomic_DNA"/>
</dbReference>
<dbReference type="AlphaFoldDB" id="A0A2W7SRK5"/>
<feature type="domain" description="Mce/MlaD" evidence="2">
    <location>
        <begin position="37"/>
        <end position="111"/>
    </location>
</feature>
<evidence type="ECO:0000256" key="1">
    <source>
        <dbReference type="SAM" id="Phobius"/>
    </source>
</evidence>
<dbReference type="PANTHER" id="PTHR33371:SF4">
    <property type="entry name" value="INTERMEMBRANE PHOSPHOLIPID TRANSPORT SYSTEM BINDING PROTEIN MLAD"/>
    <property type="match status" value="1"/>
</dbReference>
<dbReference type="Gene3D" id="1.10.287.950">
    <property type="entry name" value="Methyl-accepting chemotaxis protein"/>
    <property type="match status" value="1"/>
</dbReference>
<evidence type="ECO:0000259" key="2">
    <source>
        <dbReference type="Pfam" id="PF02470"/>
    </source>
</evidence>
<feature type="transmembrane region" description="Helical" evidence="1">
    <location>
        <begin position="9"/>
        <end position="27"/>
    </location>
</feature>
<dbReference type="Proteomes" id="UP000249720">
    <property type="component" value="Unassembled WGS sequence"/>
</dbReference>
<accession>A0A2W7SRK5</accession>
<dbReference type="PANTHER" id="PTHR33371">
    <property type="entry name" value="INTERMEMBRANE PHOSPHOLIPID TRANSPORT SYSTEM BINDING PROTEIN MLAD-RELATED"/>
    <property type="match status" value="1"/>
</dbReference>
<dbReference type="RefSeq" id="WP_111293127.1">
    <property type="nucleotide sequence ID" value="NZ_QKZV01000001.1"/>
</dbReference>
<gene>
    <name evidence="3" type="ORF">LX80_00144</name>
</gene>
<proteinExistence type="predicted"/>
<evidence type="ECO:0000313" key="3">
    <source>
        <dbReference type="EMBL" id="PZX65655.1"/>
    </source>
</evidence>
<reference evidence="3 4" key="1">
    <citation type="submission" date="2018-06" db="EMBL/GenBank/DDBJ databases">
        <title>Genomic Encyclopedia of Archaeal and Bacterial Type Strains, Phase II (KMG-II): from individual species to whole genera.</title>
        <authorList>
            <person name="Goeker M."/>
        </authorList>
    </citation>
    <scope>NUCLEOTIDE SEQUENCE [LARGE SCALE GENOMIC DNA]</scope>
    <source>
        <strain evidence="3 4">DSM 23241</strain>
    </source>
</reference>
<dbReference type="InterPro" id="IPR003399">
    <property type="entry name" value="Mce/MlaD"/>
</dbReference>
<dbReference type="OrthoDB" id="9769132at2"/>
<keyword evidence="1" id="KW-1133">Transmembrane helix</keyword>
<sequence length="336" mass="36583">MKISNETKVGALTAIAITLLILGFNYLKGRSVFKTGNFLYAKYPNAKGIMVSNPVYINGYQIGSVFDIENADKNLKNIVIAIKLKSNYNIPSNSVAYIREGFLGTPSIDIQLGNSTNYLKSGDTLLTNSNPGLLGQLSNKIEPISAQLNTTLHSLDSVLKNVNSIFDPHTKHNLQQVIANINETTASLVASSASLQKMLDQQNGAIVQTMNNVNSFTKNLSDNNNKISQSLSNVEATTRQLADADMKGTITELKTTVTNLNNVLAKINSGDGSLGLLLNDKKLYNNLNNTVRSANILLDDLRTHPKRYVNISVFGRKDKSGPLMAPLNDTSAQQHK</sequence>
<keyword evidence="1" id="KW-0472">Membrane</keyword>
<organism evidence="3 4">
    <name type="scientific">Hydrotalea sandarakina</name>
    <dbReference type="NCBI Taxonomy" id="1004304"/>
    <lineage>
        <taxon>Bacteria</taxon>
        <taxon>Pseudomonadati</taxon>
        <taxon>Bacteroidota</taxon>
        <taxon>Chitinophagia</taxon>
        <taxon>Chitinophagales</taxon>
        <taxon>Chitinophagaceae</taxon>
        <taxon>Hydrotalea</taxon>
    </lineage>
</organism>
<protein>
    <submittedName>
        <fullName evidence="3">Phospholipid/cholesterol/gamma-HCH transport system substrate-binding protein</fullName>
    </submittedName>
</protein>